<keyword evidence="1" id="KW-0812">Transmembrane</keyword>
<sequence>MKKRILRYFRHVGITLLVLFVLAVFVGLQVRAILRYGEHPARLNLNNEGPYVFAQNDSTWVVNYIHGDKEAGFYLKKKPWNGSGSILASCYFALDSTRFEFSIDTQITSHPSIYEDNNPIVAISDIEGGFQAFRDFLIGNGVINEELKWIFGKGHLVLVGDFVDRGWSVTQVLWLIYKLDQEARQAGGRVHFIIGNHELKNMQGFYESAADKYYAASAIMGRQHHQLYDSSSFLGRWMSRKNSIEKINGYLFVHGGLHPDLKDSHLSLDEINNMSRSNYRKTYYPRPHMGYDELVLSNRKGICWYRGYFEDGLTQEEVDGPLDYFEADAVVVGHTVQTEVTSLYNDRVIAIDVRHPKDYLHLWPFGETQGLLIKDQQRFRIFADGSRELLP</sequence>
<organism evidence="3 4">
    <name type="scientific">Reichenbachiella ulvae</name>
    <dbReference type="NCBI Taxonomy" id="2980104"/>
    <lineage>
        <taxon>Bacteria</taxon>
        <taxon>Pseudomonadati</taxon>
        <taxon>Bacteroidota</taxon>
        <taxon>Cytophagia</taxon>
        <taxon>Cytophagales</taxon>
        <taxon>Reichenbachiellaceae</taxon>
        <taxon>Reichenbachiella</taxon>
    </lineage>
</organism>
<dbReference type="PANTHER" id="PTHR46546:SF4">
    <property type="entry name" value="SHEWANELLA-LIKE PROTEIN PHOSPHATASE 1"/>
    <property type="match status" value="1"/>
</dbReference>
<dbReference type="InterPro" id="IPR029052">
    <property type="entry name" value="Metallo-depent_PP-like"/>
</dbReference>
<dbReference type="RefSeq" id="WP_264137699.1">
    <property type="nucleotide sequence ID" value="NZ_JAOYOD010000001.1"/>
</dbReference>
<evidence type="ECO:0000313" key="3">
    <source>
        <dbReference type="EMBL" id="MCV9386866.1"/>
    </source>
</evidence>
<keyword evidence="1" id="KW-0472">Membrane</keyword>
<protein>
    <submittedName>
        <fullName evidence="3">Metallophosphoesterase</fullName>
    </submittedName>
</protein>
<keyword evidence="4" id="KW-1185">Reference proteome</keyword>
<dbReference type="EMBL" id="JAOYOD010000001">
    <property type="protein sequence ID" value="MCV9386866.1"/>
    <property type="molecule type" value="Genomic_DNA"/>
</dbReference>
<dbReference type="Proteomes" id="UP001300692">
    <property type="component" value="Unassembled WGS sequence"/>
</dbReference>
<name>A0ABT3CTF7_9BACT</name>
<dbReference type="PANTHER" id="PTHR46546">
    <property type="entry name" value="SHEWANELLA-LIKE PROTEIN PHOSPHATASE 1"/>
    <property type="match status" value="1"/>
</dbReference>
<keyword evidence="1" id="KW-1133">Transmembrane helix</keyword>
<comment type="caution">
    <text evidence="3">The sequence shown here is derived from an EMBL/GenBank/DDBJ whole genome shotgun (WGS) entry which is preliminary data.</text>
</comment>
<feature type="domain" description="Calcineurin-like phosphoesterase" evidence="2">
    <location>
        <begin position="119"/>
        <end position="336"/>
    </location>
</feature>
<evidence type="ECO:0000313" key="4">
    <source>
        <dbReference type="Proteomes" id="UP001300692"/>
    </source>
</evidence>
<feature type="transmembrane region" description="Helical" evidence="1">
    <location>
        <begin position="12"/>
        <end position="34"/>
    </location>
</feature>
<reference evidence="3 4" key="1">
    <citation type="submission" date="2022-10" db="EMBL/GenBank/DDBJ databases">
        <title>Comparative genomics and taxonomic characterization of three novel marine species of genus Reichenbachiella exhibiting antioxidant and polysaccharide degradation activities.</title>
        <authorList>
            <person name="Muhammad N."/>
            <person name="Lee Y.-J."/>
            <person name="Ko J."/>
            <person name="Kim S.-G."/>
        </authorList>
    </citation>
    <scope>NUCLEOTIDE SEQUENCE [LARGE SCALE GENOMIC DNA]</scope>
    <source>
        <strain evidence="3 4">ABR2-5</strain>
    </source>
</reference>
<evidence type="ECO:0000259" key="2">
    <source>
        <dbReference type="Pfam" id="PF00149"/>
    </source>
</evidence>
<dbReference type="SUPFAM" id="SSF56300">
    <property type="entry name" value="Metallo-dependent phosphatases"/>
    <property type="match status" value="1"/>
</dbReference>
<dbReference type="Pfam" id="PF00149">
    <property type="entry name" value="Metallophos"/>
    <property type="match status" value="1"/>
</dbReference>
<proteinExistence type="predicted"/>
<dbReference type="InterPro" id="IPR004843">
    <property type="entry name" value="Calcineurin-like_PHP"/>
</dbReference>
<dbReference type="Gene3D" id="3.60.21.10">
    <property type="match status" value="1"/>
</dbReference>
<accession>A0ABT3CTF7</accession>
<evidence type="ECO:0000256" key="1">
    <source>
        <dbReference type="SAM" id="Phobius"/>
    </source>
</evidence>
<gene>
    <name evidence="3" type="ORF">N7U62_09345</name>
</gene>